<accession>A0A0K8THW1</accession>
<evidence type="ECO:0000313" key="1">
    <source>
        <dbReference type="EMBL" id="JAG65074.1"/>
    </source>
</evidence>
<proteinExistence type="predicted"/>
<dbReference type="EMBL" id="GBRD01000747">
    <property type="protein sequence ID" value="JAG65074.1"/>
    <property type="molecule type" value="Transcribed_RNA"/>
</dbReference>
<dbReference type="InterPro" id="IPR039694">
    <property type="entry name" value="WDR11"/>
</dbReference>
<dbReference type="PANTHER" id="PTHR14593">
    <property type="entry name" value="WD REPEAT-CONTAINING PROTEIN 11"/>
    <property type="match status" value="1"/>
</dbReference>
<reference evidence="1" key="1">
    <citation type="submission" date="2014-09" db="EMBL/GenBank/DDBJ databases">
        <authorList>
            <person name="Magalhaes I.L.F."/>
            <person name="Oliveira U."/>
            <person name="Santos F.R."/>
            <person name="Vidigal T.H.D.A."/>
            <person name="Brescovit A.D."/>
            <person name="Santos A.J."/>
        </authorList>
    </citation>
    <scope>NUCLEOTIDE SEQUENCE</scope>
</reference>
<dbReference type="InterPro" id="IPR015943">
    <property type="entry name" value="WD40/YVTN_repeat-like_dom_sf"/>
</dbReference>
<dbReference type="SUPFAM" id="SSF50978">
    <property type="entry name" value="WD40 repeat-like"/>
    <property type="match status" value="1"/>
</dbReference>
<dbReference type="InterPro" id="IPR036322">
    <property type="entry name" value="WD40_repeat_dom_sf"/>
</dbReference>
<dbReference type="AlphaFoldDB" id="A0A0K8THW1"/>
<protein>
    <recommendedName>
        <fullName evidence="2">Anaphase-promoting complex subunit 4 WD40 domain-containing protein</fullName>
    </recommendedName>
</protein>
<organism evidence="1">
    <name type="scientific">Lygus hesperus</name>
    <name type="common">Western plant bug</name>
    <dbReference type="NCBI Taxonomy" id="30085"/>
    <lineage>
        <taxon>Eukaryota</taxon>
        <taxon>Metazoa</taxon>
        <taxon>Ecdysozoa</taxon>
        <taxon>Arthropoda</taxon>
        <taxon>Hexapoda</taxon>
        <taxon>Insecta</taxon>
        <taxon>Pterygota</taxon>
        <taxon>Neoptera</taxon>
        <taxon>Paraneoptera</taxon>
        <taxon>Hemiptera</taxon>
        <taxon>Heteroptera</taxon>
        <taxon>Panheteroptera</taxon>
        <taxon>Cimicomorpha</taxon>
        <taxon>Miridae</taxon>
        <taxon>Mirini</taxon>
        <taxon>Lygus</taxon>
    </lineage>
</organism>
<sequence length="131" mass="14449">MEDVKSSPSMSDTITSIMVDHSDTSKLDIISIEEPLICPRTLTGTANVQNKGALDWGFHGLLAFGANCSIFVIDTKNVQIVQTLDKHKSTVKKLLWDKTNTVQLVSGDASGQIIHWDIKSGMVPFRFTGWK</sequence>
<dbReference type="PANTHER" id="PTHR14593:SF5">
    <property type="entry name" value="WD REPEAT-CONTAINING PROTEIN 11"/>
    <property type="match status" value="1"/>
</dbReference>
<evidence type="ECO:0008006" key="2">
    <source>
        <dbReference type="Google" id="ProtNLM"/>
    </source>
</evidence>
<dbReference type="Gene3D" id="2.130.10.10">
    <property type="entry name" value="YVTN repeat-like/Quinoprotein amine dehydrogenase"/>
    <property type="match status" value="1"/>
</dbReference>
<dbReference type="GO" id="GO:0005737">
    <property type="term" value="C:cytoplasm"/>
    <property type="evidence" value="ECO:0007669"/>
    <property type="project" value="TreeGrafter"/>
</dbReference>
<name>A0A0K8THW1_LYGHE</name>